<comment type="catalytic activity">
    <reaction evidence="3">
        <text>RX + glutathione = an S-substituted glutathione + a halide anion + H(+)</text>
        <dbReference type="Rhea" id="RHEA:16437"/>
        <dbReference type="ChEBI" id="CHEBI:15378"/>
        <dbReference type="ChEBI" id="CHEBI:16042"/>
        <dbReference type="ChEBI" id="CHEBI:17792"/>
        <dbReference type="ChEBI" id="CHEBI:57925"/>
        <dbReference type="ChEBI" id="CHEBI:90779"/>
        <dbReference type="EC" id="2.5.1.18"/>
    </reaction>
    <physiologicalReaction direction="left-to-right" evidence="3">
        <dbReference type="Rhea" id="RHEA:16438"/>
    </physiologicalReaction>
</comment>
<dbReference type="PANTHER" id="PTHR11571:SF255">
    <property type="entry name" value="GLUTATHIONE S-TRANSFERASE P"/>
    <property type="match status" value="1"/>
</dbReference>
<dbReference type="InParanoid" id="A0A671G6X8"/>
<evidence type="ECO:0000256" key="5">
    <source>
        <dbReference type="ARBA" id="ARBA00050398"/>
    </source>
</evidence>
<comment type="subunit">
    <text evidence="9">Homodimer. Interacts with CDK5.</text>
</comment>
<dbReference type="InterPro" id="IPR004046">
    <property type="entry name" value="GST_C"/>
</dbReference>
<dbReference type="InterPro" id="IPR050213">
    <property type="entry name" value="GST_superfamily"/>
</dbReference>
<dbReference type="GO" id="GO:0005829">
    <property type="term" value="C:cytosol"/>
    <property type="evidence" value="ECO:0007669"/>
    <property type="project" value="TreeGrafter"/>
</dbReference>
<dbReference type="Ensembl" id="ENSRFET00010034284.1">
    <property type="protein sequence ID" value="ENSRFEP00010031623.1"/>
    <property type="gene ID" value="ENSRFEG00010020902.1"/>
</dbReference>
<evidence type="ECO:0000256" key="9">
    <source>
        <dbReference type="ARBA" id="ARBA00062404"/>
    </source>
</evidence>
<evidence type="ECO:0000256" key="1">
    <source>
        <dbReference type="ARBA" id="ARBA00012452"/>
    </source>
</evidence>
<accession>A0A671G6X8</accession>
<dbReference type="Pfam" id="PF00043">
    <property type="entry name" value="GST_C"/>
    <property type="match status" value="1"/>
</dbReference>
<reference evidence="13 14" key="2">
    <citation type="journal article" date="2018" name="Annu Rev Anim Biosci">
        <title>Bat Biology, Genomes, and the Bat1K Project: To Generate Chromosome-Level Genomes for All Living Bat Species.</title>
        <authorList>
            <person name="Teeling E.C."/>
            <person name="Vernes S.C."/>
            <person name="Davalos L.M."/>
            <person name="Ray D.A."/>
            <person name="Gilbert M.T.P."/>
            <person name="Myers E."/>
        </authorList>
    </citation>
    <scope>NUCLEOTIDE SEQUENCE</scope>
</reference>
<feature type="domain" description="GST N-terminal" evidence="11">
    <location>
        <begin position="1"/>
        <end position="65"/>
    </location>
</feature>
<dbReference type="GO" id="GO:0004364">
    <property type="term" value="F:glutathione transferase activity"/>
    <property type="evidence" value="ECO:0007669"/>
    <property type="project" value="UniProtKB-EC"/>
</dbReference>
<reference evidence="14" key="3">
    <citation type="submission" date="2018-12" db="EMBL/GenBank/DDBJ databases">
        <title>G10K-VGP greater horseshoe bat female genome, primary haplotype.</title>
        <authorList>
            <person name="Teeling E."/>
            <person name="Myers G."/>
            <person name="Vernes S."/>
            <person name="Pippel M."/>
            <person name="Winkler S."/>
            <person name="Fedrigo O."/>
            <person name="Rhie A."/>
            <person name="Koren S."/>
            <person name="Phillippy A."/>
            <person name="Lewin H."/>
            <person name="Damas J."/>
            <person name="Howe K."/>
            <person name="Mountcastle J."/>
            <person name="Jarvis E.D."/>
        </authorList>
    </citation>
    <scope>NUCLEOTIDE SEQUENCE [LARGE SCALE GENOMIC DNA]</scope>
</reference>
<reference evidence="13" key="5">
    <citation type="submission" date="2025-09" db="UniProtKB">
        <authorList>
            <consortium name="Ensembl"/>
        </authorList>
    </citation>
    <scope>IDENTIFICATION</scope>
</reference>
<dbReference type="GeneTree" id="ENSGT00940000163435"/>
<dbReference type="PROSITE" id="PS50404">
    <property type="entry name" value="GST_NTER"/>
    <property type="match status" value="1"/>
</dbReference>
<dbReference type="AlphaFoldDB" id="A0A671G6X8"/>
<sequence length="191" mass="21649">MPYTIARRMLLSEQGQSWKKDLVTEENCPWSPLKASCLYGQLPKFTLYQSNAILSHLSVSLGFYGKDQREVALMDMVNDSMEDLRSKYVTLIYTNYEAGNKDYVKELSPRLKSFETLLSSNQGDQAFIMGNQVSFADYNLLDLLLNHQVLAPSCSMGTFCQKWAAFQARPKEVAGYFYAPASGLDPKVEEH</sequence>
<evidence type="ECO:0000256" key="2">
    <source>
        <dbReference type="ARBA" id="ARBA00022679"/>
    </source>
</evidence>
<evidence type="ECO:0000313" key="14">
    <source>
        <dbReference type="Proteomes" id="UP000472240"/>
    </source>
</evidence>
<dbReference type="Gene3D" id="3.40.30.10">
    <property type="entry name" value="Glutaredoxin"/>
    <property type="match status" value="1"/>
</dbReference>
<dbReference type="OMA" id="TEENCPW"/>
<dbReference type="SUPFAM" id="SSF47616">
    <property type="entry name" value="GST C-terminal domain-like"/>
    <property type="match status" value="1"/>
</dbReference>
<reference evidence="13 14" key="1">
    <citation type="journal article" date="2015" name="Annu Rev Anim Biosci">
        <title>The Genome 10K Project: a way forward.</title>
        <authorList>
            <person name="Koepfli K.P."/>
            <person name="Paten B."/>
            <person name="O'Brien S.J."/>
            <person name="Koepfli K.P."/>
            <person name="Paten B."/>
            <person name="Antunes A."/>
            <person name="Belov K."/>
            <person name="Bustamante C."/>
            <person name="Castoe T.A."/>
            <person name="Clawson H."/>
            <person name="Crawford A.J."/>
            <person name="Diekhans M."/>
            <person name="Distel D."/>
            <person name="Durbin R."/>
            <person name="Earl D."/>
            <person name="Fujita M.K."/>
            <person name="Gamble T."/>
            <person name="Georges A."/>
            <person name="Gemmell N."/>
            <person name="Gilbert M.T."/>
            <person name="Graves J.M."/>
            <person name="Green R.E."/>
            <person name="Hickey G."/>
            <person name="Jarvis E.D."/>
            <person name="Johnson W."/>
            <person name="Komissarov A."/>
            <person name="Korf I."/>
            <person name="Kuhn R."/>
            <person name="Larkin D.M."/>
            <person name="Lewin H."/>
            <person name="Lopez J.V."/>
            <person name="Ma J."/>
            <person name="Marques-Bonet T."/>
            <person name="Miller W."/>
            <person name="Murphy R."/>
            <person name="Pevzner P."/>
            <person name="Shapiro B."/>
            <person name="Steiner C."/>
            <person name="Tamazian G."/>
            <person name="Venkatesh B."/>
            <person name="Wang J."/>
            <person name="Wayne R."/>
            <person name="Wiley E."/>
            <person name="Yang H."/>
            <person name="Zhang G."/>
            <person name="Haussler D."/>
            <person name="Ryder O."/>
            <person name="O'Brien S.J."/>
        </authorList>
    </citation>
    <scope>NUCLEOTIDE SEQUENCE</scope>
</reference>
<dbReference type="EC" id="2.5.1.18" evidence="1"/>
<evidence type="ECO:0000256" key="3">
    <source>
        <dbReference type="ARBA" id="ARBA00049385"/>
    </source>
</evidence>
<dbReference type="InterPro" id="IPR036282">
    <property type="entry name" value="Glutathione-S-Trfase_C_sf"/>
</dbReference>
<reference evidence="13" key="4">
    <citation type="submission" date="2025-08" db="UniProtKB">
        <authorList>
            <consortium name="Ensembl"/>
        </authorList>
    </citation>
    <scope>IDENTIFICATION</scope>
</reference>
<evidence type="ECO:0000256" key="8">
    <source>
        <dbReference type="ARBA" id="ARBA00056425"/>
    </source>
</evidence>
<evidence type="ECO:0000259" key="11">
    <source>
        <dbReference type="PROSITE" id="PS50404"/>
    </source>
</evidence>
<comment type="catalytic activity">
    <reaction evidence="4">
        <text>prostaglandin J2 + glutathione = prostaglandin J2-S-(S)-glutathione</text>
        <dbReference type="Rhea" id="RHEA:50808"/>
        <dbReference type="ChEBI" id="CHEBI:57925"/>
        <dbReference type="ChEBI" id="CHEBI:133396"/>
        <dbReference type="ChEBI" id="CHEBI:133772"/>
    </reaction>
    <physiologicalReaction direction="left-to-right" evidence="4">
        <dbReference type="Rhea" id="RHEA:50809"/>
    </physiologicalReaction>
</comment>
<proteinExistence type="predicted"/>
<name>A0A671G6X8_RHIFE</name>
<evidence type="ECO:0000256" key="7">
    <source>
        <dbReference type="ARBA" id="ARBA00051593"/>
    </source>
</evidence>
<dbReference type="Gene3D" id="1.20.1050.10">
    <property type="match status" value="1"/>
</dbReference>
<organism evidence="13 14">
    <name type="scientific">Rhinolophus ferrumequinum</name>
    <name type="common">Greater horseshoe bat</name>
    <dbReference type="NCBI Taxonomy" id="59479"/>
    <lineage>
        <taxon>Eukaryota</taxon>
        <taxon>Metazoa</taxon>
        <taxon>Chordata</taxon>
        <taxon>Craniata</taxon>
        <taxon>Vertebrata</taxon>
        <taxon>Euteleostomi</taxon>
        <taxon>Mammalia</taxon>
        <taxon>Eutheria</taxon>
        <taxon>Laurasiatheria</taxon>
        <taxon>Chiroptera</taxon>
        <taxon>Yinpterochiroptera</taxon>
        <taxon>Rhinolophoidea</taxon>
        <taxon>Rhinolophidae</taxon>
        <taxon>Rhinolophinae</taxon>
        <taxon>Rhinolophus</taxon>
    </lineage>
</organism>
<dbReference type="Proteomes" id="UP000472240">
    <property type="component" value="Chromosome 2"/>
</dbReference>
<protein>
    <recommendedName>
        <fullName evidence="10">Glutathione S-transferase P</fullName>
        <ecNumber evidence="1">2.5.1.18</ecNumber>
    </recommendedName>
</protein>
<feature type="domain" description="GST C-terminal" evidence="12">
    <location>
        <begin position="67"/>
        <end position="191"/>
    </location>
</feature>
<dbReference type="SUPFAM" id="SSF52833">
    <property type="entry name" value="Thioredoxin-like"/>
    <property type="match status" value="1"/>
</dbReference>
<evidence type="ECO:0000256" key="6">
    <source>
        <dbReference type="ARBA" id="ARBA00051481"/>
    </source>
</evidence>
<comment type="function">
    <text evidence="8">Conjugation of reduced glutathione to a wide number of exogenous and endogenous hydrophobic electrophiles. Involved in the formation of glutathione conjugates of both prostaglandin A2 (PGA2) and prostaglandin J2 (PGJ2). Participates in the formation of novel hepoxilin regioisomers. Negatively regulates CDK5 activity via p25/p35 translocation to prevent neurodegeneration.</text>
</comment>
<evidence type="ECO:0000313" key="13">
    <source>
        <dbReference type="Ensembl" id="ENSRFEP00010031623.1"/>
    </source>
</evidence>
<dbReference type="InterPro" id="IPR010987">
    <property type="entry name" value="Glutathione-S-Trfase_C-like"/>
</dbReference>
<dbReference type="PROSITE" id="PS50405">
    <property type="entry name" value="GST_CTER"/>
    <property type="match status" value="1"/>
</dbReference>
<dbReference type="FunFam" id="1.20.1050.10:FF:000053">
    <property type="entry name" value="Glutathione S-transferase P"/>
    <property type="match status" value="1"/>
</dbReference>
<dbReference type="InterPro" id="IPR004045">
    <property type="entry name" value="Glutathione_S-Trfase_N"/>
</dbReference>
<keyword evidence="14" id="KW-1185">Reference proteome</keyword>
<comment type="catalytic activity">
    <reaction evidence="7">
        <text>prostaglandin J2 + glutathione = prostaglandin J2-S-(R)-glutathione</text>
        <dbReference type="Rhea" id="RHEA:50804"/>
        <dbReference type="ChEBI" id="CHEBI:57925"/>
        <dbReference type="ChEBI" id="CHEBI:133396"/>
        <dbReference type="ChEBI" id="CHEBI:133771"/>
    </reaction>
    <physiologicalReaction direction="left-to-right" evidence="7">
        <dbReference type="Rhea" id="RHEA:50805"/>
    </physiologicalReaction>
</comment>
<dbReference type="PANTHER" id="PTHR11571">
    <property type="entry name" value="GLUTATHIONE S-TRANSFERASE"/>
    <property type="match status" value="1"/>
</dbReference>
<dbReference type="GO" id="GO:0006749">
    <property type="term" value="P:glutathione metabolic process"/>
    <property type="evidence" value="ECO:0007669"/>
    <property type="project" value="TreeGrafter"/>
</dbReference>
<comment type="catalytic activity">
    <reaction evidence="6">
        <text>prostaglandin A2 + glutathione = prostaglandin A2-S-(S)-glutathione</text>
        <dbReference type="Rhea" id="RHEA:50800"/>
        <dbReference type="ChEBI" id="CHEBI:57925"/>
        <dbReference type="ChEBI" id="CHEBI:133370"/>
        <dbReference type="ChEBI" id="CHEBI:133769"/>
    </reaction>
    <physiologicalReaction direction="left-to-right" evidence="6">
        <dbReference type="Rhea" id="RHEA:50801"/>
    </physiologicalReaction>
</comment>
<comment type="catalytic activity">
    <reaction evidence="5">
        <text>11(S)-hydroxy-14(S),15(S)-epoxy-(5Z,8Z,12E)-eicosatrienoate + glutathione = (11S,15S)-dihydroxy-14(R)-S-glutathionyl-(5Z,8Z,12E)-eicosatrienoate</text>
        <dbReference type="Rhea" id="RHEA:50260"/>
        <dbReference type="ChEBI" id="CHEBI:57925"/>
        <dbReference type="ChEBI" id="CHEBI:132200"/>
        <dbReference type="ChEBI" id="CHEBI:132201"/>
    </reaction>
    <physiologicalReaction direction="left-to-right" evidence="5">
        <dbReference type="Rhea" id="RHEA:50261"/>
    </physiologicalReaction>
</comment>
<keyword evidence="2" id="KW-0808">Transferase</keyword>
<evidence type="ECO:0000256" key="10">
    <source>
        <dbReference type="ARBA" id="ARBA00072930"/>
    </source>
</evidence>
<evidence type="ECO:0000256" key="4">
    <source>
        <dbReference type="ARBA" id="ARBA00050230"/>
    </source>
</evidence>
<dbReference type="InterPro" id="IPR036249">
    <property type="entry name" value="Thioredoxin-like_sf"/>
</dbReference>
<evidence type="ECO:0000259" key="12">
    <source>
        <dbReference type="PROSITE" id="PS50405"/>
    </source>
</evidence>